<evidence type="ECO:0000313" key="3">
    <source>
        <dbReference type="Proteomes" id="UP000050794"/>
    </source>
</evidence>
<organism evidence="3 4">
    <name type="scientific">Toxocara canis</name>
    <name type="common">Canine roundworm</name>
    <dbReference type="NCBI Taxonomy" id="6265"/>
    <lineage>
        <taxon>Eukaryota</taxon>
        <taxon>Metazoa</taxon>
        <taxon>Ecdysozoa</taxon>
        <taxon>Nematoda</taxon>
        <taxon>Chromadorea</taxon>
        <taxon>Rhabditida</taxon>
        <taxon>Spirurina</taxon>
        <taxon>Ascaridomorpha</taxon>
        <taxon>Ascaridoidea</taxon>
        <taxon>Toxocaridae</taxon>
        <taxon>Toxocara</taxon>
    </lineage>
</organism>
<dbReference type="AlphaFoldDB" id="A0A183V4L3"/>
<dbReference type="WBParaSite" id="TCNE_0001568401-mRNA-1">
    <property type="protein sequence ID" value="TCNE_0001568401-mRNA-1"/>
    <property type="gene ID" value="TCNE_0001568401"/>
</dbReference>
<proteinExistence type="predicted"/>
<dbReference type="Pfam" id="PF04155">
    <property type="entry name" value="Ground-like"/>
    <property type="match status" value="1"/>
</dbReference>
<accession>A0A183V4L3</accession>
<name>A0A183V4L3_TOXCA</name>
<dbReference type="Proteomes" id="UP000050794">
    <property type="component" value="Unassembled WGS sequence"/>
</dbReference>
<feature type="domain" description="Ground-like" evidence="1">
    <location>
        <begin position="12"/>
        <end position="82"/>
    </location>
</feature>
<evidence type="ECO:0000313" key="2">
    <source>
        <dbReference type="EMBL" id="VDM47004.1"/>
    </source>
</evidence>
<dbReference type="InterPro" id="IPR007284">
    <property type="entry name" value="Ground-like_dom"/>
</dbReference>
<reference evidence="4" key="1">
    <citation type="submission" date="2016-06" db="UniProtKB">
        <authorList>
            <consortium name="WormBaseParasite"/>
        </authorList>
    </citation>
    <scope>IDENTIFICATION</scope>
</reference>
<reference evidence="2 3" key="2">
    <citation type="submission" date="2018-11" db="EMBL/GenBank/DDBJ databases">
        <authorList>
            <consortium name="Pathogen Informatics"/>
        </authorList>
    </citation>
    <scope>NUCLEOTIDE SEQUENCE [LARGE SCALE GENOMIC DNA]</scope>
</reference>
<dbReference type="EMBL" id="UYWY01023026">
    <property type="protein sequence ID" value="VDM47004.1"/>
    <property type="molecule type" value="Genomic_DNA"/>
</dbReference>
<protein>
    <submittedName>
        <fullName evidence="4">Ground-like domain-containing protein</fullName>
    </submittedName>
</protein>
<keyword evidence="3" id="KW-1185">Reference proteome</keyword>
<evidence type="ECO:0000259" key="1">
    <source>
        <dbReference type="Pfam" id="PF04155"/>
    </source>
</evidence>
<evidence type="ECO:0000313" key="4">
    <source>
        <dbReference type="WBParaSite" id="TCNE_0001568401-mRNA-1"/>
    </source>
</evidence>
<sequence>MVALPGKEAYDDPLCNSLQLKEIMLQSITDDITESRRHIKKAAEEKLKEKLNVICAKGQYTYFAYTEFFCQAAKDDVSCYAFKPL</sequence>
<gene>
    <name evidence="2" type="ORF">TCNE_LOCUS15683</name>
</gene>